<keyword evidence="8" id="KW-1185">Reference proteome</keyword>
<dbReference type="PROSITE" id="PS50082">
    <property type="entry name" value="WD_REPEATS_2"/>
    <property type="match status" value="2"/>
</dbReference>
<dbReference type="InterPro" id="IPR024977">
    <property type="entry name" value="Apc4-like_WD40_dom"/>
</dbReference>
<dbReference type="InterPro" id="IPR019775">
    <property type="entry name" value="WD40_repeat_CS"/>
</dbReference>
<evidence type="ECO:0000313" key="7">
    <source>
        <dbReference type="EnsemblMetazoa" id="SMAR013179-PA"/>
    </source>
</evidence>
<organism evidence="7 8">
    <name type="scientific">Strigamia maritima</name>
    <name type="common">European centipede</name>
    <name type="synonym">Geophilus maritimus</name>
    <dbReference type="NCBI Taxonomy" id="126957"/>
    <lineage>
        <taxon>Eukaryota</taxon>
        <taxon>Metazoa</taxon>
        <taxon>Ecdysozoa</taxon>
        <taxon>Arthropoda</taxon>
        <taxon>Myriapoda</taxon>
        <taxon>Chilopoda</taxon>
        <taxon>Pleurostigmophora</taxon>
        <taxon>Geophilomorpha</taxon>
        <taxon>Linotaeniidae</taxon>
        <taxon>Strigamia</taxon>
    </lineage>
</organism>
<evidence type="ECO:0000259" key="6">
    <source>
        <dbReference type="Pfam" id="PF12894"/>
    </source>
</evidence>
<reference evidence="8" key="1">
    <citation type="submission" date="2011-05" db="EMBL/GenBank/DDBJ databases">
        <authorList>
            <person name="Richards S.R."/>
            <person name="Qu J."/>
            <person name="Jiang H."/>
            <person name="Jhangiani S.N."/>
            <person name="Agravi P."/>
            <person name="Goodspeed R."/>
            <person name="Gross S."/>
            <person name="Mandapat C."/>
            <person name="Jackson L."/>
            <person name="Mathew T."/>
            <person name="Pu L."/>
            <person name="Thornton R."/>
            <person name="Saada N."/>
            <person name="Wilczek-Boney K.B."/>
            <person name="Lee S."/>
            <person name="Kovar C."/>
            <person name="Wu Y."/>
            <person name="Scherer S.E."/>
            <person name="Worley K.C."/>
            <person name="Muzny D.M."/>
            <person name="Gibbs R."/>
        </authorList>
    </citation>
    <scope>NUCLEOTIDE SEQUENCE</scope>
    <source>
        <strain evidence="8">Brora</strain>
    </source>
</reference>
<evidence type="ECO:0000256" key="1">
    <source>
        <dbReference type="ARBA" id="ARBA00022553"/>
    </source>
</evidence>
<dbReference type="EnsemblMetazoa" id="SMAR013179-RA">
    <property type="protein sequence ID" value="SMAR013179-PA"/>
    <property type="gene ID" value="SMAR013179"/>
</dbReference>
<dbReference type="PRINTS" id="PR00320">
    <property type="entry name" value="GPROTEINBRPT"/>
</dbReference>
<evidence type="ECO:0000256" key="4">
    <source>
        <dbReference type="PROSITE-ProRule" id="PRU00221"/>
    </source>
</evidence>
<dbReference type="PANTHER" id="PTHR14091">
    <property type="entry name" value="PERIODIC TRYPTOPHAN PROTEIN 1"/>
    <property type="match status" value="1"/>
</dbReference>
<dbReference type="Pfam" id="PF00400">
    <property type="entry name" value="WD40"/>
    <property type="match status" value="1"/>
</dbReference>
<dbReference type="HOGENOM" id="CLU_023867_1_1_1"/>
<dbReference type="InterPro" id="IPR001680">
    <property type="entry name" value="WD40_rpt"/>
</dbReference>
<dbReference type="Gene3D" id="2.130.10.10">
    <property type="entry name" value="YVTN repeat-like/Quinoprotein amine dehydrogenase"/>
    <property type="match status" value="1"/>
</dbReference>
<keyword evidence="2 4" id="KW-0853">WD repeat</keyword>
<keyword evidence="3" id="KW-0677">Repeat</keyword>
<protein>
    <recommendedName>
        <fullName evidence="6">Anaphase-promoting complex subunit 4-like WD40 domain-containing protein</fullName>
    </recommendedName>
</protein>
<dbReference type="PROSITE" id="PS00678">
    <property type="entry name" value="WD_REPEATS_1"/>
    <property type="match status" value="2"/>
</dbReference>
<feature type="compositionally biased region" description="Basic residues" evidence="5">
    <location>
        <begin position="469"/>
        <end position="482"/>
    </location>
</feature>
<dbReference type="eggNOG" id="KOG0270">
    <property type="taxonomic scope" value="Eukaryota"/>
</dbReference>
<evidence type="ECO:0000256" key="3">
    <source>
        <dbReference type="ARBA" id="ARBA00022737"/>
    </source>
</evidence>
<dbReference type="OMA" id="CFVPRGV"/>
<feature type="region of interest" description="Disordered" evidence="5">
    <location>
        <begin position="469"/>
        <end position="494"/>
    </location>
</feature>
<dbReference type="PhylomeDB" id="T1JH49"/>
<feature type="compositionally biased region" description="Basic and acidic residues" evidence="5">
    <location>
        <begin position="58"/>
        <end position="67"/>
    </location>
</feature>
<dbReference type="EMBL" id="JH432222">
    <property type="status" value="NOT_ANNOTATED_CDS"/>
    <property type="molecule type" value="Genomic_DNA"/>
</dbReference>
<dbReference type="AlphaFoldDB" id="T1JH49"/>
<dbReference type="Pfam" id="PF12894">
    <property type="entry name" value="ANAPC4_WD40"/>
    <property type="match status" value="1"/>
</dbReference>
<feature type="domain" description="Anaphase-promoting complex subunit 4-like WD40" evidence="6">
    <location>
        <begin position="222"/>
        <end position="279"/>
    </location>
</feature>
<feature type="repeat" description="WD" evidence="4">
    <location>
        <begin position="352"/>
        <end position="394"/>
    </location>
</feature>
<feature type="repeat" description="WD" evidence="4">
    <location>
        <begin position="223"/>
        <end position="265"/>
    </location>
</feature>
<keyword evidence="1" id="KW-0597">Phosphoprotein</keyword>
<evidence type="ECO:0000256" key="5">
    <source>
        <dbReference type="SAM" id="MobiDB-lite"/>
    </source>
</evidence>
<evidence type="ECO:0000256" key="2">
    <source>
        <dbReference type="ARBA" id="ARBA00022574"/>
    </source>
</evidence>
<sequence length="494" mass="55271">MNFVPCVTWIKQGVARRVPEKVSITKEELKLIIEENKQQLRSLEADEGSEEGSDSNPENDHDGHVSDEYDMDNYDEEDDSAVKPLAGLAGLTLYASNEEDPHMTIKDEDDEDDEDFEIHTDDNLIVVSHVEADCSELDVYVYNDAKNYLYVHHSIMLSSVALCTEWLNFDPAEETPANLIAVGNMTPVIEIWDVDVVDCLEPVFKLGESHTNKKTKRVKKNDSLGHTDAVLDLSWNKTIRNFLASASADNTVALWDMAEGTVVRSINQFTDKVQTLEWHPAEAQTLLAGSYDNTAKLFDCRIEDQTKKIWTLDGEVERVLWDHHNPFYFYASTDKGFVYAVDVRATDPVWTISAHSMACTGLTLSSKSAGCLMTASTDKTVKVWDIRTAPIFVSEKSMNMGELYCLQASPDSAFTICCGGDNRSKNFGVRDMSSVTTRFQAASTDSMNSEIPEAVNSPSTSAANFVSKLGKKNKPKHLKRKQQQQNELTKDLMK</sequence>
<evidence type="ECO:0000313" key="8">
    <source>
        <dbReference type="Proteomes" id="UP000014500"/>
    </source>
</evidence>
<dbReference type="STRING" id="126957.T1JH49"/>
<dbReference type="GO" id="GO:0006364">
    <property type="term" value="P:rRNA processing"/>
    <property type="evidence" value="ECO:0007669"/>
    <property type="project" value="InterPro"/>
</dbReference>
<dbReference type="GO" id="GO:0005634">
    <property type="term" value="C:nucleus"/>
    <property type="evidence" value="ECO:0007669"/>
    <property type="project" value="TreeGrafter"/>
</dbReference>
<name>T1JH49_STRMM</name>
<feature type="region of interest" description="Disordered" evidence="5">
    <location>
        <begin position="40"/>
        <end position="76"/>
    </location>
</feature>
<dbReference type="PANTHER" id="PTHR14091:SF0">
    <property type="entry name" value="PERIODIC TRYPTOPHAN PROTEIN 1 HOMOLOG"/>
    <property type="match status" value="1"/>
</dbReference>
<reference evidence="7" key="2">
    <citation type="submission" date="2015-02" db="UniProtKB">
        <authorList>
            <consortium name="EnsemblMetazoa"/>
        </authorList>
    </citation>
    <scope>IDENTIFICATION</scope>
</reference>
<proteinExistence type="predicted"/>
<dbReference type="InterPro" id="IPR044285">
    <property type="entry name" value="PWP1"/>
</dbReference>
<dbReference type="SUPFAM" id="SSF50978">
    <property type="entry name" value="WD40 repeat-like"/>
    <property type="match status" value="1"/>
</dbReference>
<accession>T1JH49</accession>
<dbReference type="Proteomes" id="UP000014500">
    <property type="component" value="Unassembled WGS sequence"/>
</dbReference>
<dbReference type="InterPro" id="IPR020472">
    <property type="entry name" value="WD40_PAC1"/>
</dbReference>
<dbReference type="InterPro" id="IPR036322">
    <property type="entry name" value="WD40_repeat_dom_sf"/>
</dbReference>
<dbReference type="InterPro" id="IPR015943">
    <property type="entry name" value="WD40/YVTN_repeat-like_dom_sf"/>
</dbReference>
<dbReference type="PROSITE" id="PS50294">
    <property type="entry name" value="WD_REPEATS_REGION"/>
    <property type="match status" value="2"/>
</dbReference>
<dbReference type="SMART" id="SM00320">
    <property type="entry name" value="WD40"/>
    <property type="match status" value="4"/>
</dbReference>